<reference evidence="1" key="2">
    <citation type="journal article" date="2015" name="Fish Shellfish Immunol.">
        <title>Early steps in the European eel (Anguilla anguilla)-Vibrio vulnificus interaction in the gills: Role of the RtxA13 toxin.</title>
        <authorList>
            <person name="Callol A."/>
            <person name="Pajuelo D."/>
            <person name="Ebbesson L."/>
            <person name="Teles M."/>
            <person name="MacKenzie S."/>
            <person name="Amaro C."/>
        </authorList>
    </citation>
    <scope>NUCLEOTIDE SEQUENCE</scope>
</reference>
<reference evidence="1" key="1">
    <citation type="submission" date="2014-11" db="EMBL/GenBank/DDBJ databases">
        <authorList>
            <person name="Amaro Gonzalez C."/>
        </authorList>
    </citation>
    <scope>NUCLEOTIDE SEQUENCE</scope>
</reference>
<protein>
    <submittedName>
        <fullName evidence="1">Uncharacterized protein</fullName>
    </submittedName>
</protein>
<proteinExistence type="predicted"/>
<dbReference type="EMBL" id="GBXM01075057">
    <property type="protein sequence ID" value="JAH33520.1"/>
    <property type="molecule type" value="Transcribed_RNA"/>
</dbReference>
<evidence type="ECO:0000313" key="1">
    <source>
        <dbReference type="EMBL" id="JAH33520.1"/>
    </source>
</evidence>
<name>A0A0E9RYR4_ANGAN</name>
<sequence>MEKYQPADYRILTGRPSLHIPVPVEIYPQETFTCRYVLKCI</sequence>
<dbReference type="AlphaFoldDB" id="A0A0E9RYR4"/>
<organism evidence="1">
    <name type="scientific">Anguilla anguilla</name>
    <name type="common">European freshwater eel</name>
    <name type="synonym">Muraena anguilla</name>
    <dbReference type="NCBI Taxonomy" id="7936"/>
    <lineage>
        <taxon>Eukaryota</taxon>
        <taxon>Metazoa</taxon>
        <taxon>Chordata</taxon>
        <taxon>Craniata</taxon>
        <taxon>Vertebrata</taxon>
        <taxon>Euteleostomi</taxon>
        <taxon>Actinopterygii</taxon>
        <taxon>Neopterygii</taxon>
        <taxon>Teleostei</taxon>
        <taxon>Anguilliformes</taxon>
        <taxon>Anguillidae</taxon>
        <taxon>Anguilla</taxon>
    </lineage>
</organism>
<accession>A0A0E9RYR4</accession>